<keyword evidence="2" id="KW-1185">Reference proteome</keyword>
<sequence length="81" mass="9120">MQIIKTTKDKADIQFSIDKLLILNNALNEVCNGIKLPEFSTRMGAEREEVKILLKSINKLIHALRSSETLDVKLADKQGQP</sequence>
<dbReference type="EMBL" id="JACJTA010000012">
    <property type="protein sequence ID" value="MBD2604485.1"/>
    <property type="molecule type" value="Genomic_DNA"/>
</dbReference>
<comment type="caution">
    <text evidence="1">The sequence shown here is derived from an EMBL/GenBank/DDBJ whole genome shotgun (WGS) entry which is preliminary data.</text>
</comment>
<proteinExistence type="predicted"/>
<name>A0ABR8GM41_9CYAN</name>
<protein>
    <submittedName>
        <fullName evidence="1">Uncharacterized protein</fullName>
    </submittedName>
</protein>
<reference evidence="1 2" key="1">
    <citation type="journal article" date="2020" name="ISME J.">
        <title>Comparative genomics reveals insights into cyanobacterial evolution and habitat adaptation.</title>
        <authorList>
            <person name="Chen M.Y."/>
            <person name="Teng W.K."/>
            <person name="Zhao L."/>
            <person name="Hu C.X."/>
            <person name="Zhou Y.K."/>
            <person name="Han B.P."/>
            <person name="Song L.R."/>
            <person name="Shu W.S."/>
        </authorList>
    </citation>
    <scope>NUCLEOTIDE SEQUENCE [LARGE SCALE GENOMIC DNA]</scope>
    <source>
        <strain evidence="1 2">FACHB-248</strain>
    </source>
</reference>
<evidence type="ECO:0000313" key="1">
    <source>
        <dbReference type="EMBL" id="MBD2604485.1"/>
    </source>
</evidence>
<organism evidence="1 2">
    <name type="scientific">Scytonema hofmannii FACHB-248</name>
    <dbReference type="NCBI Taxonomy" id="1842502"/>
    <lineage>
        <taxon>Bacteria</taxon>
        <taxon>Bacillati</taxon>
        <taxon>Cyanobacteriota</taxon>
        <taxon>Cyanophyceae</taxon>
        <taxon>Nostocales</taxon>
        <taxon>Scytonemataceae</taxon>
        <taxon>Scytonema</taxon>
    </lineage>
</organism>
<evidence type="ECO:0000313" key="2">
    <source>
        <dbReference type="Proteomes" id="UP000660380"/>
    </source>
</evidence>
<dbReference type="RefSeq" id="WP_051503036.1">
    <property type="nucleotide sequence ID" value="NZ_JACJTA010000012.1"/>
</dbReference>
<dbReference type="Proteomes" id="UP000660380">
    <property type="component" value="Unassembled WGS sequence"/>
</dbReference>
<gene>
    <name evidence="1" type="ORF">H6G81_08065</name>
</gene>
<accession>A0ABR8GM41</accession>